<feature type="transmembrane region" description="Helical" evidence="10">
    <location>
        <begin position="163"/>
        <end position="182"/>
    </location>
</feature>
<evidence type="ECO:0000256" key="4">
    <source>
        <dbReference type="ARBA" id="ARBA00022475"/>
    </source>
</evidence>
<sequence>MPKSVFLNTSELRDILTLSLPLIAGKVGDILIGVTDTIMLGRLGPDALGAAGLAFSVYRFILMIGLGILFPTIILVSRARGAGRSRAVPRIIRQGLWLSGILFIPGAIILWNLEGILLMAGQAPELVRMAGNYMDYFMWAMFPEFTFNVFIAAFIAMGRSGTLAIIIWFAAGLNATLNYLLIFGEFGFPAMGMAGAGLASVIVFSTVHITFFLLLAFHRSFRSTVIFRRAWRPNRAILGQFFRLGWPEAFEMVMKNGSYLIAALFSGWLGVQVLAAHTIGYQIFIVISLVILMPIADATITRIGIVSARGKQANIWLTLNSGLLLFFLFMLIPIMVIESFSPWVVMAFVGSGPEIQALLPIATPLVVFVAFYSLIEGLCTVVEQALNGLKDMKVPALITVLAYWVIGLPSGVVFGFGMDLGVLGIWWGLGIGAAVAGMGCLIRFKWMTRNPLQLT</sequence>
<feature type="transmembrane region" description="Helical" evidence="10">
    <location>
        <begin position="194"/>
        <end position="217"/>
    </location>
</feature>
<dbReference type="InterPro" id="IPR048279">
    <property type="entry name" value="MdtK-like"/>
</dbReference>
<evidence type="ECO:0000256" key="5">
    <source>
        <dbReference type="ARBA" id="ARBA00022692"/>
    </source>
</evidence>
<dbReference type="AlphaFoldDB" id="A0A450UDE3"/>
<protein>
    <recommendedName>
        <fullName evidence="9">Multidrug-efflux transporter</fullName>
    </recommendedName>
</protein>
<proteinExistence type="predicted"/>
<gene>
    <name evidence="11" type="ORF">BECKLFY1418B_GA0070995_10208</name>
</gene>
<keyword evidence="2" id="KW-0813">Transport</keyword>
<dbReference type="NCBIfam" id="TIGR00797">
    <property type="entry name" value="matE"/>
    <property type="match status" value="1"/>
</dbReference>
<feature type="transmembrane region" description="Helical" evidence="10">
    <location>
        <begin position="315"/>
        <end position="337"/>
    </location>
</feature>
<feature type="transmembrane region" description="Helical" evidence="10">
    <location>
        <begin position="257"/>
        <end position="275"/>
    </location>
</feature>
<reference evidence="11" key="1">
    <citation type="submission" date="2019-02" db="EMBL/GenBank/DDBJ databases">
        <authorList>
            <person name="Gruber-Vodicka R. H."/>
            <person name="Seah K. B. B."/>
        </authorList>
    </citation>
    <scope>NUCLEOTIDE SEQUENCE</scope>
    <source>
        <strain evidence="11">BECK_M7</strain>
    </source>
</reference>
<evidence type="ECO:0000256" key="9">
    <source>
        <dbReference type="ARBA" id="ARBA00031636"/>
    </source>
</evidence>
<evidence type="ECO:0000313" key="11">
    <source>
        <dbReference type="EMBL" id="VFJ90473.1"/>
    </source>
</evidence>
<keyword evidence="7" id="KW-0406">Ion transport</keyword>
<feature type="transmembrane region" description="Helical" evidence="10">
    <location>
        <begin position="96"/>
        <end position="116"/>
    </location>
</feature>
<dbReference type="GO" id="GO:0042910">
    <property type="term" value="F:xenobiotic transmembrane transporter activity"/>
    <property type="evidence" value="ECO:0007669"/>
    <property type="project" value="InterPro"/>
</dbReference>
<evidence type="ECO:0000256" key="1">
    <source>
        <dbReference type="ARBA" id="ARBA00004429"/>
    </source>
</evidence>
<dbReference type="PIRSF" id="PIRSF006603">
    <property type="entry name" value="DinF"/>
    <property type="match status" value="1"/>
</dbReference>
<dbReference type="GO" id="GO:0006811">
    <property type="term" value="P:monoatomic ion transport"/>
    <property type="evidence" value="ECO:0007669"/>
    <property type="project" value="UniProtKB-KW"/>
</dbReference>
<evidence type="ECO:0000256" key="3">
    <source>
        <dbReference type="ARBA" id="ARBA00022449"/>
    </source>
</evidence>
<keyword evidence="8 10" id="KW-0472">Membrane</keyword>
<dbReference type="InterPro" id="IPR050222">
    <property type="entry name" value="MATE_MdtK"/>
</dbReference>
<name>A0A450UDE3_9GAMM</name>
<evidence type="ECO:0000256" key="2">
    <source>
        <dbReference type="ARBA" id="ARBA00022448"/>
    </source>
</evidence>
<dbReference type="GO" id="GO:0005886">
    <property type="term" value="C:plasma membrane"/>
    <property type="evidence" value="ECO:0007669"/>
    <property type="project" value="UniProtKB-SubCell"/>
</dbReference>
<dbReference type="Pfam" id="PF01554">
    <property type="entry name" value="MatE"/>
    <property type="match status" value="2"/>
</dbReference>
<dbReference type="PANTHER" id="PTHR43298:SF2">
    <property type="entry name" value="FMN_FAD EXPORTER YEEO-RELATED"/>
    <property type="match status" value="1"/>
</dbReference>
<dbReference type="PANTHER" id="PTHR43298">
    <property type="entry name" value="MULTIDRUG RESISTANCE PROTEIN NORM-RELATED"/>
    <property type="match status" value="1"/>
</dbReference>
<organism evidence="11">
    <name type="scientific">Candidatus Kentrum sp. LFY</name>
    <dbReference type="NCBI Taxonomy" id="2126342"/>
    <lineage>
        <taxon>Bacteria</taxon>
        <taxon>Pseudomonadati</taxon>
        <taxon>Pseudomonadota</taxon>
        <taxon>Gammaproteobacteria</taxon>
        <taxon>Candidatus Kentrum</taxon>
    </lineage>
</organism>
<keyword evidence="6 10" id="KW-1133">Transmembrane helix</keyword>
<dbReference type="EMBL" id="CAADFF010000020">
    <property type="protein sequence ID" value="VFJ90473.1"/>
    <property type="molecule type" value="Genomic_DNA"/>
</dbReference>
<evidence type="ECO:0000256" key="10">
    <source>
        <dbReference type="SAM" id="Phobius"/>
    </source>
</evidence>
<feature type="transmembrane region" description="Helical" evidence="10">
    <location>
        <begin position="281"/>
        <end position="303"/>
    </location>
</feature>
<keyword evidence="5 10" id="KW-0812">Transmembrane</keyword>
<evidence type="ECO:0000256" key="7">
    <source>
        <dbReference type="ARBA" id="ARBA00023065"/>
    </source>
</evidence>
<keyword evidence="4" id="KW-1003">Cell membrane</keyword>
<feature type="transmembrane region" description="Helical" evidence="10">
    <location>
        <begin position="424"/>
        <end position="444"/>
    </location>
</feature>
<feature type="transmembrane region" description="Helical" evidence="10">
    <location>
        <begin position="357"/>
        <end position="375"/>
    </location>
</feature>
<evidence type="ECO:0000256" key="6">
    <source>
        <dbReference type="ARBA" id="ARBA00022989"/>
    </source>
</evidence>
<comment type="subcellular location">
    <subcellularLocation>
        <location evidence="1">Cell inner membrane</location>
        <topology evidence="1">Multi-pass membrane protein</topology>
    </subcellularLocation>
</comment>
<feature type="transmembrane region" description="Helical" evidence="10">
    <location>
        <begin position="57"/>
        <end position="76"/>
    </location>
</feature>
<feature type="transmembrane region" description="Helical" evidence="10">
    <location>
        <begin position="396"/>
        <end position="418"/>
    </location>
</feature>
<accession>A0A450UDE3</accession>
<keyword evidence="3" id="KW-0050">Antiport</keyword>
<dbReference type="InterPro" id="IPR002528">
    <property type="entry name" value="MATE_fam"/>
</dbReference>
<evidence type="ECO:0000256" key="8">
    <source>
        <dbReference type="ARBA" id="ARBA00023136"/>
    </source>
</evidence>
<dbReference type="GO" id="GO:0015297">
    <property type="term" value="F:antiporter activity"/>
    <property type="evidence" value="ECO:0007669"/>
    <property type="project" value="UniProtKB-KW"/>
</dbReference>
<feature type="transmembrane region" description="Helical" evidence="10">
    <location>
        <begin position="136"/>
        <end position="156"/>
    </location>
</feature>